<dbReference type="GO" id="GO:0009267">
    <property type="term" value="P:cellular response to starvation"/>
    <property type="evidence" value="ECO:0007669"/>
    <property type="project" value="InterPro"/>
</dbReference>
<evidence type="ECO:0000256" key="2">
    <source>
        <dbReference type="ARBA" id="ARBA00007755"/>
    </source>
</evidence>
<keyword evidence="11" id="KW-1185">Reference proteome</keyword>
<evidence type="ECO:0000256" key="1">
    <source>
        <dbReference type="ARBA" id="ARBA00004651"/>
    </source>
</evidence>
<proteinExistence type="inferred from homology"/>
<keyword evidence="3" id="KW-0813">Transport</keyword>
<dbReference type="InterPro" id="IPR051605">
    <property type="entry name" value="CstA"/>
</dbReference>
<evidence type="ECO:0000256" key="8">
    <source>
        <dbReference type="SAM" id="Phobius"/>
    </source>
</evidence>
<evidence type="ECO:0000256" key="3">
    <source>
        <dbReference type="ARBA" id="ARBA00022448"/>
    </source>
</evidence>
<comment type="similarity">
    <text evidence="2">Belongs to the peptide transporter carbon starvation (CstA) (TC 2.A.114) family.</text>
</comment>
<keyword evidence="4" id="KW-1003">Cell membrane</keyword>
<feature type="transmembrane region" description="Helical" evidence="8">
    <location>
        <begin position="323"/>
        <end position="344"/>
    </location>
</feature>
<feature type="transmembrane region" description="Helical" evidence="8">
    <location>
        <begin position="295"/>
        <end position="316"/>
    </location>
</feature>
<keyword evidence="5 8" id="KW-0812">Transmembrane</keyword>
<evidence type="ECO:0000256" key="7">
    <source>
        <dbReference type="ARBA" id="ARBA00023136"/>
    </source>
</evidence>
<keyword evidence="6 8" id="KW-1133">Transmembrane helix</keyword>
<dbReference type="InterPro" id="IPR003706">
    <property type="entry name" value="CstA_N"/>
</dbReference>
<name>A0A375A7J1_9GAMM</name>
<dbReference type="PANTHER" id="PTHR30252:SF3">
    <property type="entry name" value="PYRUVATE_PROTON SYMPORTER BTST"/>
    <property type="match status" value="1"/>
</dbReference>
<dbReference type="PANTHER" id="PTHR30252">
    <property type="entry name" value="INNER MEMBRANE PEPTIDE TRANSPORTER"/>
    <property type="match status" value="1"/>
</dbReference>
<feature type="transmembrane region" description="Helical" evidence="8">
    <location>
        <begin position="132"/>
        <end position="152"/>
    </location>
</feature>
<keyword evidence="7 8" id="KW-0472">Membrane</keyword>
<dbReference type="AlphaFoldDB" id="A0A375A7J1"/>
<feature type="transmembrane region" description="Helical" evidence="8">
    <location>
        <begin position="570"/>
        <end position="589"/>
    </location>
</feature>
<feature type="transmembrane region" description="Helical" evidence="8">
    <location>
        <begin position="525"/>
        <end position="542"/>
    </location>
</feature>
<feature type="transmembrane region" description="Helical" evidence="8">
    <location>
        <begin position="633"/>
        <end position="653"/>
    </location>
</feature>
<feature type="transmembrane region" description="Helical" evidence="8">
    <location>
        <begin position="601"/>
        <end position="626"/>
    </location>
</feature>
<feature type="transmembrane region" description="Helical" evidence="8">
    <location>
        <begin position="47"/>
        <end position="65"/>
    </location>
</feature>
<evidence type="ECO:0000259" key="9">
    <source>
        <dbReference type="Pfam" id="PF02554"/>
    </source>
</evidence>
<dbReference type="GO" id="GO:0005886">
    <property type="term" value="C:plasma membrane"/>
    <property type="evidence" value="ECO:0007669"/>
    <property type="project" value="UniProtKB-SubCell"/>
</dbReference>
<evidence type="ECO:0000256" key="6">
    <source>
        <dbReference type="ARBA" id="ARBA00022989"/>
    </source>
</evidence>
<feature type="transmembrane region" description="Helical" evidence="8">
    <location>
        <begin position="401"/>
        <end position="424"/>
    </location>
</feature>
<dbReference type="KEGG" id="daq:DAQ1742_00929"/>
<dbReference type="Pfam" id="PF02554">
    <property type="entry name" value="CstA"/>
    <property type="match status" value="1"/>
</dbReference>
<evidence type="ECO:0000256" key="5">
    <source>
        <dbReference type="ARBA" id="ARBA00022692"/>
    </source>
</evidence>
<feature type="transmembrane region" description="Helical" evidence="8">
    <location>
        <begin position="71"/>
        <end position="91"/>
    </location>
</feature>
<evidence type="ECO:0000313" key="10">
    <source>
        <dbReference type="EMBL" id="SLM61985.1"/>
    </source>
</evidence>
<protein>
    <submittedName>
        <fullName evidence="10">Carbon starvation protein A CstA: carbon starvation protein involved in peptide utilization,peptide transport</fullName>
    </submittedName>
</protein>
<feature type="transmembrane region" description="Helical" evidence="8">
    <location>
        <begin position="364"/>
        <end position="389"/>
    </location>
</feature>
<accession>A0A375A7J1</accession>
<feature type="transmembrane region" description="Helical" evidence="8">
    <location>
        <begin position="699"/>
        <end position="720"/>
    </location>
</feature>
<feature type="transmembrane region" description="Helical" evidence="8">
    <location>
        <begin position="260"/>
        <end position="280"/>
    </location>
</feature>
<evidence type="ECO:0000313" key="11">
    <source>
        <dbReference type="Proteomes" id="UP000294820"/>
    </source>
</evidence>
<feature type="transmembrane region" description="Helical" evidence="8">
    <location>
        <begin position="199"/>
        <end position="222"/>
    </location>
</feature>
<sequence>MRLSDHLSKIPCHATDGLITVTLRNYIIDNDTTRRESVMKDKLLKHLPWGLLGFIGACCLGVVALRRGEHVSAMWIVVASVAVYLVAYRYYSLYIARRVMQLDASRATPAVVNNDGLNYVPTNRNVLFGHHFAAIAGAGPLVGPVLAAQMGYLPGTLWLLAGVVLAGAVQDFMVLFMSTRRNGVSLGEMIKEEMGPVPGTIALFGCFLIMIIILAVLALIVVKALAESPWGVFTVCSTVPIALFMGIYMRFLRPGRVGEVSVIGIVLLLLAIWLGGVIAHDPYWGPALTFKDTTITFALIGYAFVSALLPVWLILAPRDYLATFLKIGVIVGLAIGIVIINPELKMPSMTQFIDGTGPVWKGALFPFLFITIACGAVSGFHALIASGTTPKLLANETDARFIGYGAMLMESFVAIMALVAASIIEPGLYFAMNTPPVGLGITMPNLHELGGANAPAIMAQLHDVTAQAAATVSAWGFVISPEQILQTAKDIGEPSVLNRAGGAPTLAVGIAHVFHQIIPSANMGFWYHFGILFEALFILTALDAGTRSGRFMLQDLLGNFVPFLKKTDSLVAGMVGTAGCVGLWGYLLYQGVVDPLGGVKSLWPLFGISNQMLAAVALVLGTVVLIKMKRTRYIWVTLLPAIWLLICTTWALGLKLFSNNPQLEGFLYLARAYKQRIAEGTDLSEQQIANMHHIVVNNYTNAVLSVLFLVVVYSIIFYGIRTALAVRNRPARSDRETPYVPVPEGGVKISSHH</sequence>
<feature type="transmembrane region" description="Helical" evidence="8">
    <location>
        <begin position="228"/>
        <end position="248"/>
    </location>
</feature>
<dbReference type="Proteomes" id="UP000294820">
    <property type="component" value="Chromosome 1"/>
</dbReference>
<dbReference type="EMBL" id="LT615367">
    <property type="protein sequence ID" value="SLM61985.1"/>
    <property type="molecule type" value="Genomic_DNA"/>
</dbReference>
<reference evidence="10 11" key="1">
    <citation type="submission" date="2016-09" db="EMBL/GenBank/DDBJ databases">
        <authorList>
            <person name="Reverchon S."/>
            <person name="Nasser W."/>
            <person name="Leonard S."/>
            <person name="Brochier C."/>
            <person name="Duprey A."/>
        </authorList>
    </citation>
    <scope>NUCLEOTIDE SEQUENCE [LARGE SCALE GENOMIC DNA]</scope>
    <source>
        <strain evidence="10 11">174/2</strain>
    </source>
</reference>
<comment type="subcellular location">
    <subcellularLocation>
        <location evidence="1">Cell membrane</location>
        <topology evidence="1">Multi-pass membrane protein</topology>
    </subcellularLocation>
</comment>
<feature type="transmembrane region" description="Helical" evidence="8">
    <location>
        <begin position="158"/>
        <end position="178"/>
    </location>
</feature>
<organism evidence="10 11">
    <name type="scientific">Dickeya aquatica</name>
    <dbReference type="NCBI Taxonomy" id="1401087"/>
    <lineage>
        <taxon>Bacteria</taxon>
        <taxon>Pseudomonadati</taxon>
        <taxon>Pseudomonadota</taxon>
        <taxon>Gammaproteobacteria</taxon>
        <taxon>Enterobacterales</taxon>
        <taxon>Pectobacteriaceae</taxon>
        <taxon>Dickeya</taxon>
    </lineage>
</organism>
<evidence type="ECO:0000256" key="4">
    <source>
        <dbReference type="ARBA" id="ARBA00022475"/>
    </source>
</evidence>
<feature type="domain" description="CstA N-terminal" evidence="9">
    <location>
        <begin position="72"/>
        <end position="651"/>
    </location>
</feature>
<gene>
    <name evidence="10" type="primary">cstA</name>
    <name evidence="10" type="ORF">DAQ1742_00929</name>
</gene>